<evidence type="ECO:0000256" key="1">
    <source>
        <dbReference type="SAM" id="Phobius"/>
    </source>
</evidence>
<feature type="transmembrane region" description="Helical" evidence="1">
    <location>
        <begin position="255"/>
        <end position="272"/>
    </location>
</feature>
<protein>
    <recommendedName>
        <fullName evidence="4">MFS transporter</fullName>
    </recommendedName>
</protein>
<keyword evidence="1" id="KW-1133">Transmembrane helix</keyword>
<keyword evidence="3" id="KW-1185">Reference proteome</keyword>
<feature type="transmembrane region" description="Helical" evidence="1">
    <location>
        <begin position="104"/>
        <end position="125"/>
    </location>
</feature>
<feature type="transmembrane region" description="Helical" evidence="1">
    <location>
        <begin position="340"/>
        <end position="362"/>
    </location>
</feature>
<dbReference type="SUPFAM" id="SSF103473">
    <property type="entry name" value="MFS general substrate transporter"/>
    <property type="match status" value="1"/>
</dbReference>
<dbReference type="Proteomes" id="UP000632195">
    <property type="component" value="Unassembled WGS sequence"/>
</dbReference>
<organism evidence="2 3">
    <name type="scientific">Thermogymnomonas acidicola</name>
    <dbReference type="NCBI Taxonomy" id="399579"/>
    <lineage>
        <taxon>Archaea</taxon>
        <taxon>Methanobacteriati</taxon>
        <taxon>Thermoplasmatota</taxon>
        <taxon>Thermoplasmata</taxon>
        <taxon>Thermoplasmatales</taxon>
        <taxon>Thermogymnomonas</taxon>
    </lineage>
</organism>
<feature type="transmembrane region" description="Helical" evidence="1">
    <location>
        <begin position="163"/>
        <end position="184"/>
    </location>
</feature>
<comment type="caution">
    <text evidence="2">The sequence shown here is derived from an EMBL/GenBank/DDBJ whole genome shotgun (WGS) entry which is preliminary data.</text>
</comment>
<feature type="transmembrane region" description="Helical" evidence="1">
    <location>
        <begin position="284"/>
        <end position="301"/>
    </location>
</feature>
<dbReference type="RefSeq" id="WP_188680248.1">
    <property type="nucleotide sequence ID" value="NZ_BMNY01000001.1"/>
</dbReference>
<proteinExistence type="predicted"/>
<feature type="transmembrane region" description="Helical" evidence="1">
    <location>
        <begin position="12"/>
        <end position="34"/>
    </location>
</feature>
<feature type="transmembrane region" description="Helical" evidence="1">
    <location>
        <begin position="137"/>
        <end position="157"/>
    </location>
</feature>
<keyword evidence="1" id="KW-0812">Transmembrane</keyword>
<gene>
    <name evidence="2" type="ORF">GCM10007108_06370</name>
</gene>
<reference evidence="2" key="1">
    <citation type="journal article" date="2014" name="Int. J. Syst. Evol. Microbiol.">
        <title>Complete genome sequence of Corynebacterium casei LMG S-19264T (=DSM 44701T), isolated from a smear-ripened cheese.</title>
        <authorList>
            <consortium name="US DOE Joint Genome Institute (JGI-PGF)"/>
            <person name="Walter F."/>
            <person name="Albersmeier A."/>
            <person name="Kalinowski J."/>
            <person name="Ruckert C."/>
        </authorList>
    </citation>
    <scope>NUCLEOTIDE SEQUENCE</scope>
    <source>
        <strain evidence="2">JCM 13583</strain>
    </source>
</reference>
<name>A0AA37BR94_9ARCH</name>
<accession>A0AA37BR94</accession>
<feature type="transmembrane region" description="Helical" evidence="1">
    <location>
        <begin position="216"/>
        <end position="239"/>
    </location>
</feature>
<dbReference type="InterPro" id="IPR036259">
    <property type="entry name" value="MFS_trans_sf"/>
</dbReference>
<feature type="transmembrane region" description="Helical" evidence="1">
    <location>
        <begin position="368"/>
        <end position="388"/>
    </location>
</feature>
<keyword evidence="1" id="KW-0472">Membrane</keyword>
<evidence type="ECO:0000313" key="2">
    <source>
        <dbReference type="EMBL" id="GGM71047.1"/>
    </source>
</evidence>
<feature type="transmembrane region" description="Helical" evidence="1">
    <location>
        <begin position="79"/>
        <end position="98"/>
    </location>
</feature>
<evidence type="ECO:0008006" key="4">
    <source>
        <dbReference type="Google" id="ProtNLM"/>
    </source>
</evidence>
<sequence>METGAPGWSERHSYIIVPIMRGLALSSFSLLWLSLPYMFTYFRIDLYTFGFIGAALVLTNLIGRLISRFLYWRIPMAHLVVFTLFLQGIVLSLVYLRPGVASSAISLCVTELLVGISQPSIARFFSSTASAGKARNAISRLSMLSGFLVIMVPLSFFQVPFPLLYGVLSIATISSAIVMMPFALKVNYRPQKDQRLSLVRVDEIKRFSYFQTEQSLRALLAPVTTVLMALSIFSVVFFLPSSSARSGISLRELEYLFSLFAAAFMLSEHYIWRVVPRFSDRLRPVYPLVVAIPVVLLSLMMDSTTFLASFCALSLWQFLDIGPSMYPVGRCINDYYLRDWTSGDVMAVPIALIAPIIGAALWVYSPKLLFSVALFPAIVSILLAFFIVSSGSPSRTSA</sequence>
<evidence type="ECO:0000313" key="3">
    <source>
        <dbReference type="Proteomes" id="UP000632195"/>
    </source>
</evidence>
<dbReference type="EMBL" id="BMNY01000001">
    <property type="protein sequence ID" value="GGM71047.1"/>
    <property type="molecule type" value="Genomic_DNA"/>
</dbReference>
<feature type="transmembrane region" description="Helical" evidence="1">
    <location>
        <begin position="46"/>
        <end position="67"/>
    </location>
</feature>
<reference evidence="2" key="2">
    <citation type="submission" date="2022-09" db="EMBL/GenBank/DDBJ databases">
        <authorList>
            <person name="Sun Q."/>
            <person name="Ohkuma M."/>
        </authorList>
    </citation>
    <scope>NUCLEOTIDE SEQUENCE</scope>
    <source>
        <strain evidence="2">JCM 13583</strain>
    </source>
</reference>
<dbReference type="AlphaFoldDB" id="A0AA37BR94"/>